<reference evidence="2" key="1">
    <citation type="submission" date="2023-05" db="EMBL/GenBank/DDBJ databases">
        <authorList>
            <consortium name="Clinical and Environmental Microbiology Branch: Whole genome sequencing antimicrobial resistance pathogens in the healthcare setting"/>
        </authorList>
    </citation>
    <scope>NUCLEOTIDE SEQUENCE</scope>
    <source>
        <strain evidence="2">2023GN-00287</strain>
    </source>
</reference>
<sequence length="166" mass="18795">MMELLGNGLLRSSALQFWLHLYPPLVIMFKTAIIKGMIVLRRILKKILKTIGMFILLIVVVGIAAVVNKPTEAEKKQKEAKELSDKKLDELRSACEIYVKMSVINKSTLDMSAFDAKRWQGDDGKFYATQEFSAKNKFGLEQKFRAVCVEDKGGKTDYRLEEISGS</sequence>
<comment type="caution">
    <text evidence="2">The sequence shown here is derived from an EMBL/GenBank/DDBJ whole genome shotgun (WGS) entry which is preliminary data.</text>
</comment>
<dbReference type="AlphaFoldDB" id="A0AAN4D316"/>
<keyword evidence="1" id="KW-1133">Transmembrane helix</keyword>
<feature type="transmembrane region" description="Helical" evidence="1">
    <location>
        <begin position="20"/>
        <end position="40"/>
    </location>
</feature>
<keyword evidence="1" id="KW-0472">Membrane</keyword>
<accession>A0AAN4D316</accession>
<evidence type="ECO:0000313" key="3">
    <source>
        <dbReference type="Proteomes" id="UP001279522"/>
    </source>
</evidence>
<evidence type="ECO:0000256" key="1">
    <source>
        <dbReference type="SAM" id="Phobius"/>
    </source>
</evidence>
<proteinExistence type="predicted"/>
<feature type="transmembrane region" description="Helical" evidence="1">
    <location>
        <begin position="47"/>
        <end position="67"/>
    </location>
</feature>
<dbReference type="EMBL" id="ABOSXX010000036">
    <property type="protein sequence ID" value="ELV3682141.1"/>
    <property type="molecule type" value="Genomic_DNA"/>
</dbReference>
<name>A0AAN4D316_CITFR</name>
<organism evidence="2 3">
    <name type="scientific">Citrobacter freundii</name>
    <dbReference type="NCBI Taxonomy" id="546"/>
    <lineage>
        <taxon>Bacteria</taxon>
        <taxon>Pseudomonadati</taxon>
        <taxon>Pseudomonadota</taxon>
        <taxon>Gammaproteobacteria</taxon>
        <taxon>Enterobacterales</taxon>
        <taxon>Enterobacteriaceae</taxon>
        <taxon>Citrobacter</taxon>
        <taxon>Citrobacter freundii complex</taxon>
    </lineage>
</organism>
<protein>
    <submittedName>
        <fullName evidence="2">Uncharacterized protein</fullName>
    </submittedName>
</protein>
<keyword evidence="1" id="KW-0812">Transmembrane</keyword>
<gene>
    <name evidence="2" type="ORF">SGX49_004636</name>
</gene>
<dbReference type="Proteomes" id="UP001279522">
    <property type="component" value="Unassembled WGS sequence"/>
</dbReference>
<dbReference type="RefSeq" id="WP_071687886.1">
    <property type="nucleotide sequence ID" value="NZ_CAYEWG010000041.1"/>
</dbReference>
<evidence type="ECO:0000313" key="2">
    <source>
        <dbReference type="EMBL" id="ELV3682141.1"/>
    </source>
</evidence>